<evidence type="ECO:0000256" key="2">
    <source>
        <dbReference type="ARBA" id="ARBA00007543"/>
    </source>
</evidence>
<gene>
    <name evidence="8" type="ORF">NITMOv2_2588</name>
</gene>
<dbReference type="OrthoDB" id="9776710at2"/>
<dbReference type="InterPro" id="IPR003317">
    <property type="entry name" value="Cyt-d_oxidase_su2"/>
</dbReference>
<sequence>MTLELILGAMLVGALTFYLLFGGADFGAGIWTAFATGPDGQRQRALVDRAIGPIWEANHVWLIIAVTILFTAFPPAFAVISTRLHIPLTAMLIGIVLRGTAFAIRTHDISSRPDGFTNAPRVWHGVFALSSLFTPIMLGLVLGAVASGRAAGPSATFLETFVAPWLALFPAAVGLLAAALVAYLAAVYLTIESDDPALRRLFRRRAVASWFLVVGLGGAALALSKTGAPEIYRGLLGTGAGRSAVAVTAGLLLAGLWSLLRRRDYLARLFAAAGAVAVLWGWALSQFPYLVEPSVTIYDAAPPVTLRILLGSLLGGSVLLFPFLSYLYRLFKGEFLTHRGV</sequence>
<feature type="transmembrane region" description="Helical" evidence="7">
    <location>
        <begin position="125"/>
        <end position="145"/>
    </location>
</feature>
<dbReference type="KEGG" id="nmv:NITMOv2_2588"/>
<evidence type="ECO:0000313" key="8">
    <source>
        <dbReference type="EMBL" id="ALA59001.1"/>
    </source>
</evidence>
<dbReference type="EMBL" id="CP011801">
    <property type="protein sequence ID" value="ALA59001.1"/>
    <property type="molecule type" value="Genomic_DNA"/>
</dbReference>
<keyword evidence="3" id="KW-1003">Cell membrane</keyword>
<evidence type="ECO:0000256" key="3">
    <source>
        <dbReference type="ARBA" id="ARBA00022475"/>
    </source>
</evidence>
<feature type="transmembrane region" description="Helical" evidence="7">
    <location>
        <begin position="86"/>
        <end position="104"/>
    </location>
</feature>
<dbReference type="GO" id="GO:0005886">
    <property type="term" value="C:plasma membrane"/>
    <property type="evidence" value="ECO:0007669"/>
    <property type="project" value="UniProtKB-SubCell"/>
</dbReference>
<dbReference type="PANTHER" id="PTHR43141:SF4">
    <property type="entry name" value="CYTOCHROME BD2 SUBUNIT II"/>
    <property type="match status" value="1"/>
</dbReference>
<dbReference type="GO" id="GO:0009055">
    <property type="term" value="F:electron transfer activity"/>
    <property type="evidence" value="ECO:0007669"/>
    <property type="project" value="TreeGrafter"/>
</dbReference>
<reference evidence="8 9" key="1">
    <citation type="journal article" date="2015" name="Proc. Natl. Acad. Sci. U.S.A.">
        <title>Expanded metabolic versatility of ubiquitous nitrite-oxidizing bacteria from the genus Nitrospira.</title>
        <authorList>
            <person name="Koch H."/>
            <person name="Lucker S."/>
            <person name="Albertsen M."/>
            <person name="Kitzinger K."/>
            <person name="Herbold C."/>
            <person name="Spieck E."/>
            <person name="Nielsen P.H."/>
            <person name="Wagner M."/>
            <person name="Daims H."/>
        </authorList>
    </citation>
    <scope>NUCLEOTIDE SEQUENCE [LARGE SCALE GENOMIC DNA]</scope>
    <source>
        <strain evidence="8 9">NSP M-1</strain>
    </source>
</reference>
<feature type="transmembrane region" description="Helical" evidence="7">
    <location>
        <begin position="265"/>
        <end position="284"/>
    </location>
</feature>
<organism evidence="8 9">
    <name type="scientific">Nitrospira moscoviensis</name>
    <dbReference type="NCBI Taxonomy" id="42253"/>
    <lineage>
        <taxon>Bacteria</taxon>
        <taxon>Pseudomonadati</taxon>
        <taxon>Nitrospirota</taxon>
        <taxon>Nitrospiria</taxon>
        <taxon>Nitrospirales</taxon>
        <taxon>Nitrospiraceae</taxon>
        <taxon>Nitrospira</taxon>
    </lineage>
</organism>
<accession>A0A0K2GDH1</accession>
<evidence type="ECO:0000313" key="9">
    <source>
        <dbReference type="Proteomes" id="UP000069205"/>
    </source>
</evidence>
<dbReference type="AlphaFoldDB" id="A0A0K2GDH1"/>
<keyword evidence="9" id="KW-1185">Reference proteome</keyword>
<keyword evidence="6 7" id="KW-0472">Membrane</keyword>
<proteinExistence type="inferred from homology"/>
<feature type="transmembrane region" description="Helical" evidence="7">
    <location>
        <begin position="165"/>
        <end position="186"/>
    </location>
</feature>
<feature type="transmembrane region" description="Helical" evidence="7">
    <location>
        <begin position="243"/>
        <end position="260"/>
    </location>
</feature>
<feature type="transmembrane region" description="Helical" evidence="7">
    <location>
        <begin position="6"/>
        <end position="34"/>
    </location>
</feature>
<dbReference type="GO" id="GO:0070069">
    <property type="term" value="C:cytochrome complex"/>
    <property type="evidence" value="ECO:0007669"/>
    <property type="project" value="TreeGrafter"/>
</dbReference>
<keyword evidence="5 7" id="KW-1133">Transmembrane helix</keyword>
<evidence type="ECO:0000256" key="7">
    <source>
        <dbReference type="SAM" id="Phobius"/>
    </source>
</evidence>
<protein>
    <submittedName>
        <fullName evidence="8">Putative terminal oxidase subunit II</fullName>
        <ecNumber evidence="8">1.10.3.-</ecNumber>
    </submittedName>
</protein>
<evidence type="ECO:0000256" key="6">
    <source>
        <dbReference type="ARBA" id="ARBA00023136"/>
    </source>
</evidence>
<dbReference type="GO" id="GO:0019646">
    <property type="term" value="P:aerobic electron transport chain"/>
    <property type="evidence" value="ECO:0007669"/>
    <property type="project" value="TreeGrafter"/>
</dbReference>
<dbReference type="GO" id="GO:0016682">
    <property type="term" value="F:oxidoreductase activity, acting on diphenols and related substances as donors, oxygen as acceptor"/>
    <property type="evidence" value="ECO:0007669"/>
    <property type="project" value="TreeGrafter"/>
</dbReference>
<dbReference type="RefSeq" id="WP_053380089.1">
    <property type="nucleotide sequence ID" value="NZ_CP011801.1"/>
</dbReference>
<evidence type="ECO:0000256" key="1">
    <source>
        <dbReference type="ARBA" id="ARBA00004651"/>
    </source>
</evidence>
<dbReference type="Proteomes" id="UP000069205">
    <property type="component" value="Chromosome"/>
</dbReference>
<feature type="transmembrane region" description="Helical" evidence="7">
    <location>
        <begin position="206"/>
        <end position="223"/>
    </location>
</feature>
<name>A0A0K2GDH1_NITMO</name>
<dbReference type="Pfam" id="PF02322">
    <property type="entry name" value="Cyt_bd_oxida_II"/>
    <property type="match status" value="1"/>
</dbReference>
<keyword evidence="8" id="KW-0560">Oxidoreductase</keyword>
<feature type="transmembrane region" description="Helical" evidence="7">
    <location>
        <begin position="59"/>
        <end position="80"/>
    </location>
</feature>
<dbReference type="PANTHER" id="PTHR43141">
    <property type="entry name" value="CYTOCHROME BD2 SUBUNIT II"/>
    <property type="match status" value="1"/>
</dbReference>
<dbReference type="STRING" id="42253.NITMOv2_2588"/>
<dbReference type="EC" id="1.10.3.-" evidence="8"/>
<keyword evidence="4 7" id="KW-0812">Transmembrane</keyword>
<evidence type="ECO:0000256" key="5">
    <source>
        <dbReference type="ARBA" id="ARBA00022989"/>
    </source>
</evidence>
<comment type="subcellular location">
    <subcellularLocation>
        <location evidence="1">Cell membrane</location>
        <topology evidence="1">Multi-pass membrane protein</topology>
    </subcellularLocation>
</comment>
<dbReference type="PATRIC" id="fig|42253.5.peg.2557"/>
<comment type="similarity">
    <text evidence="2">Belongs to the cytochrome ubiquinol oxidase subunit 2 family.</text>
</comment>
<evidence type="ECO:0000256" key="4">
    <source>
        <dbReference type="ARBA" id="ARBA00022692"/>
    </source>
</evidence>
<feature type="transmembrane region" description="Helical" evidence="7">
    <location>
        <begin position="304"/>
        <end position="328"/>
    </location>
</feature>